<evidence type="ECO:0000313" key="9">
    <source>
        <dbReference type="Proteomes" id="UP000030408"/>
    </source>
</evidence>
<comment type="caution">
    <text evidence="8">The sequence shown here is derived from an EMBL/GenBank/DDBJ whole genome shotgun (WGS) entry which is preliminary data.</text>
</comment>
<evidence type="ECO:0000256" key="1">
    <source>
        <dbReference type="ARBA" id="ARBA00004651"/>
    </source>
</evidence>
<evidence type="ECO:0000256" key="6">
    <source>
        <dbReference type="SAM" id="Phobius"/>
    </source>
</evidence>
<dbReference type="Pfam" id="PF00482">
    <property type="entry name" value="T2SSF"/>
    <property type="match status" value="1"/>
</dbReference>
<dbReference type="OrthoDB" id="2574794at2"/>
<dbReference type="EMBL" id="JPVO01000045">
    <property type="protein sequence ID" value="KGR76456.1"/>
    <property type="molecule type" value="Genomic_DNA"/>
</dbReference>
<dbReference type="GO" id="GO:0005886">
    <property type="term" value="C:plasma membrane"/>
    <property type="evidence" value="ECO:0007669"/>
    <property type="project" value="UniProtKB-SubCell"/>
</dbReference>
<comment type="subcellular location">
    <subcellularLocation>
        <location evidence="1">Cell membrane</location>
        <topology evidence="1">Multi-pass membrane protein</topology>
    </subcellularLocation>
</comment>
<dbReference type="eggNOG" id="COG2064">
    <property type="taxonomic scope" value="Bacteria"/>
</dbReference>
<keyword evidence="9" id="KW-1185">Reference proteome</keyword>
<dbReference type="PANTHER" id="PTHR35007">
    <property type="entry name" value="INTEGRAL MEMBRANE PROTEIN-RELATED"/>
    <property type="match status" value="1"/>
</dbReference>
<evidence type="ECO:0000313" key="8">
    <source>
        <dbReference type="EMBL" id="KGR76456.1"/>
    </source>
</evidence>
<evidence type="ECO:0000256" key="4">
    <source>
        <dbReference type="ARBA" id="ARBA00022989"/>
    </source>
</evidence>
<evidence type="ECO:0000259" key="7">
    <source>
        <dbReference type="Pfam" id="PF00482"/>
    </source>
</evidence>
<accession>A0A0A3HV33</accession>
<gene>
    <name evidence="8" type="ORF">CD33_06190</name>
</gene>
<reference evidence="8 9" key="1">
    <citation type="submission" date="2014-02" db="EMBL/GenBank/DDBJ databases">
        <title>Draft genome sequence of Lysinibacillus sinduriensis JCM 15800.</title>
        <authorList>
            <person name="Zhang F."/>
            <person name="Wang G."/>
            <person name="Zhang L."/>
        </authorList>
    </citation>
    <scope>NUCLEOTIDE SEQUENCE [LARGE SCALE GENOMIC DNA]</scope>
    <source>
        <strain evidence="8 9">JCM 15800</strain>
    </source>
</reference>
<name>A0A0A3HV33_9BACL</name>
<keyword evidence="5 6" id="KW-0472">Membrane</keyword>
<sequence>MDGIIAITIILTVFFIGVSLRAVYVYLTKHRELKTTVTDTLYVYDGFQKKESRKEKLLKKMLRFADDFSDLGQRINFFSENADVKKWIIQAGYPYGITVERFQGLKIFLLIIGVLIGGILLVLRFPFSQFMVILLPIAGFMGAILWIKSKAKARQDEISYQLPDFLDTMSVTLQAGVGLTQALRDIVPYFVGPIKEEFERFLQEISVGVPRVEAYRLLLERNESKEFQILIKSLIQGERLGVPIAASFKQQAEEMRKLKKEMIKEKAAKASPKVTLVTTFLILPSSLILIGGLMIINMFNQNSGIFDLLK</sequence>
<keyword evidence="4 6" id="KW-1133">Transmembrane helix</keyword>
<feature type="transmembrane region" description="Helical" evidence="6">
    <location>
        <begin position="274"/>
        <end position="299"/>
    </location>
</feature>
<keyword evidence="2" id="KW-1003">Cell membrane</keyword>
<dbReference type="PANTHER" id="PTHR35007:SF2">
    <property type="entry name" value="PILUS ASSEMBLE PROTEIN"/>
    <property type="match status" value="1"/>
</dbReference>
<evidence type="ECO:0000256" key="3">
    <source>
        <dbReference type="ARBA" id="ARBA00022692"/>
    </source>
</evidence>
<feature type="transmembrane region" description="Helical" evidence="6">
    <location>
        <begin position="105"/>
        <end position="123"/>
    </location>
</feature>
<dbReference type="InterPro" id="IPR018076">
    <property type="entry name" value="T2SS_GspF_dom"/>
</dbReference>
<feature type="transmembrane region" description="Helical" evidence="6">
    <location>
        <begin position="6"/>
        <end position="27"/>
    </location>
</feature>
<dbReference type="STRING" id="1384057.CD33_06190"/>
<evidence type="ECO:0000256" key="5">
    <source>
        <dbReference type="ARBA" id="ARBA00023136"/>
    </source>
</evidence>
<feature type="transmembrane region" description="Helical" evidence="6">
    <location>
        <begin position="129"/>
        <end position="147"/>
    </location>
</feature>
<feature type="domain" description="Type II secretion system protein GspF" evidence="7">
    <location>
        <begin position="165"/>
        <end position="288"/>
    </location>
</feature>
<organism evidence="8 9">
    <name type="scientific">Ureibacillus sinduriensis BLB-1 = JCM 15800</name>
    <dbReference type="NCBI Taxonomy" id="1384057"/>
    <lineage>
        <taxon>Bacteria</taxon>
        <taxon>Bacillati</taxon>
        <taxon>Bacillota</taxon>
        <taxon>Bacilli</taxon>
        <taxon>Bacillales</taxon>
        <taxon>Caryophanaceae</taxon>
        <taxon>Ureibacillus</taxon>
    </lineage>
</organism>
<protein>
    <submittedName>
        <fullName evidence="8">Pilus assembly protein TadB</fullName>
    </submittedName>
</protein>
<dbReference type="Proteomes" id="UP000030408">
    <property type="component" value="Unassembled WGS sequence"/>
</dbReference>
<dbReference type="RefSeq" id="WP_036199018.1">
    <property type="nucleotide sequence ID" value="NZ_AVCY01000011.1"/>
</dbReference>
<keyword evidence="3 6" id="KW-0812">Transmembrane</keyword>
<dbReference type="AlphaFoldDB" id="A0A0A3HV33"/>
<evidence type="ECO:0000256" key="2">
    <source>
        <dbReference type="ARBA" id="ARBA00022475"/>
    </source>
</evidence>
<proteinExistence type="predicted"/>